<comment type="cofactor">
    <cofactor evidence="1">
        <name>thiamine diphosphate</name>
        <dbReference type="ChEBI" id="CHEBI:58937"/>
    </cofactor>
</comment>
<keyword evidence="5" id="KW-0786">Thiamine pyrophosphate</keyword>
<dbReference type="Pfam" id="PF02779">
    <property type="entry name" value="Transket_pyr"/>
    <property type="match status" value="1"/>
</dbReference>
<dbReference type="GO" id="GO:0030976">
    <property type="term" value="F:thiamine pyrophosphate binding"/>
    <property type="evidence" value="ECO:0007669"/>
    <property type="project" value="InterPro"/>
</dbReference>
<dbReference type="InterPro" id="IPR011603">
    <property type="entry name" value="2oxoglutarate_DH_E1"/>
</dbReference>
<dbReference type="SUPFAM" id="SSF52518">
    <property type="entry name" value="Thiamin diphosphate-binding fold (THDP-binding)"/>
    <property type="match status" value="2"/>
</dbReference>
<proteinExistence type="inferred from homology"/>
<gene>
    <name evidence="7" type="ORF">TSAR_009874</name>
</gene>
<dbReference type="Gene3D" id="1.10.287.1150">
    <property type="entry name" value="TPP helical domain"/>
    <property type="match status" value="1"/>
</dbReference>
<feature type="domain" description="Transketolase-like pyrimidine-binding" evidence="6">
    <location>
        <begin position="580"/>
        <end position="804"/>
    </location>
</feature>
<dbReference type="Gene3D" id="3.40.50.12470">
    <property type="match status" value="1"/>
</dbReference>
<dbReference type="NCBIfam" id="NF006914">
    <property type="entry name" value="PRK09404.1"/>
    <property type="match status" value="1"/>
</dbReference>
<dbReference type="Proteomes" id="UP000215335">
    <property type="component" value="Unassembled WGS sequence"/>
</dbReference>
<comment type="caution">
    <text evidence="7">The sequence shown here is derived from an EMBL/GenBank/DDBJ whole genome shotgun (WGS) entry which is preliminary data.</text>
</comment>
<name>A0A232FJI2_9HYME</name>
<dbReference type="Gene3D" id="3.40.50.970">
    <property type="match status" value="1"/>
</dbReference>
<evidence type="ECO:0000313" key="8">
    <source>
        <dbReference type="Proteomes" id="UP000215335"/>
    </source>
</evidence>
<dbReference type="CDD" id="cd02016">
    <property type="entry name" value="TPP_E1_OGDC_like"/>
    <property type="match status" value="1"/>
</dbReference>
<dbReference type="InterPro" id="IPR029061">
    <property type="entry name" value="THDP-binding"/>
</dbReference>
<dbReference type="OrthoDB" id="413077at2759"/>
<protein>
    <recommendedName>
        <fullName evidence="6">Transketolase-like pyrimidine-binding domain-containing protein</fullName>
    </recommendedName>
</protein>
<keyword evidence="3" id="KW-0809">Transit peptide</keyword>
<dbReference type="Pfam" id="PF00676">
    <property type="entry name" value="E1_dh"/>
    <property type="match status" value="1"/>
</dbReference>
<accession>A0A232FJI2</accession>
<reference evidence="7 8" key="1">
    <citation type="journal article" date="2017" name="Curr. Biol.">
        <title>The Evolution of Venom by Co-option of Single-Copy Genes.</title>
        <authorList>
            <person name="Martinson E.O."/>
            <person name="Mrinalini"/>
            <person name="Kelkar Y.D."/>
            <person name="Chang C.H."/>
            <person name="Werren J.H."/>
        </authorList>
    </citation>
    <scope>NUCLEOTIDE SEQUENCE [LARGE SCALE GENOMIC DNA]</scope>
    <source>
        <strain evidence="7 8">Alberta</strain>
        <tissue evidence="7">Whole body</tissue>
    </source>
</reference>
<dbReference type="AlphaFoldDB" id="A0A232FJI2"/>
<dbReference type="PANTHER" id="PTHR23152:SF4">
    <property type="entry name" value="2-OXOADIPATE DEHYDROGENASE COMPLEX COMPONENT E1"/>
    <property type="match status" value="1"/>
</dbReference>
<dbReference type="PIRSF" id="PIRSF000157">
    <property type="entry name" value="Oxoglu_dh_E1"/>
    <property type="match status" value="1"/>
</dbReference>
<evidence type="ECO:0000256" key="2">
    <source>
        <dbReference type="ARBA" id="ARBA00006936"/>
    </source>
</evidence>
<evidence type="ECO:0000313" key="7">
    <source>
        <dbReference type="EMBL" id="OXU30835.1"/>
    </source>
</evidence>
<dbReference type="STRING" id="543379.A0A232FJI2"/>
<keyword evidence="8" id="KW-1185">Reference proteome</keyword>
<evidence type="ECO:0000256" key="4">
    <source>
        <dbReference type="ARBA" id="ARBA00023002"/>
    </source>
</evidence>
<dbReference type="InterPro" id="IPR001017">
    <property type="entry name" value="DH_E1"/>
</dbReference>
<dbReference type="PANTHER" id="PTHR23152">
    <property type="entry name" value="2-OXOGLUTARATE DEHYDROGENASE"/>
    <property type="match status" value="1"/>
</dbReference>
<dbReference type="Pfam" id="PF16870">
    <property type="entry name" value="OxoGdeHyase_C"/>
    <property type="match status" value="1"/>
</dbReference>
<dbReference type="EMBL" id="NNAY01000115">
    <property type="protein sequence ID" value="OXU30835.1"/>
    <property type="molecule type" value="Genomic_DNA"/>
</dbReference>
<organism evidence="7 8">
    <name type="scientific">Trichomalopsis sarcophagae</name>
    <dbReference type="NCBI Taxonomy" id="543379"/>
    <lineage>
        <taxon>Eukaryota</taxon>
        <taxon>Metazoa</taxon>
        <taxon>Ecdysozoa</taxon>
        <taxon>Arthropoda</taxon>
        <taxon>Hexapoda</taxon>
        <taxon>Insecta</taxon>
        <taxon>Pterygota</taxon>
        <taxon>Neoptera</taxon>
        <taxon>Endopterygota</taxon>
        <taxon>Hymenoptera</taxon>
        <taxon>Apocrita</taxon>
        <taxon>Proctotrupomorpha</taxon>
        <taxon>Chalcidoidea</taxon>
        <taxon>Pteromalidae</taxon>
        <taxon>Pteromalinae</taxon>
        <taxon>Trichomalopsis</taxon>
    </lineage>
</organism>
<evidence type="ECO:0000259" key="6">
    <source>
        <dbReference type="SMART" id="SM00861"/>
    </source>
</evidence>
<dbReference type="InterPro" id="IPR031717">
    <property type="entry name" value="ODO-1/KGD_C"/>
</dbReference>
<dbReference type="SMART" id="SM00861">
    <property type="entry name" value="Transket_pyr"/>
    <property type="match status" value="1"/>
</dbReference>
<evidence type="ECO:0000256" key="3">
    <source>
        <dbReference type="ARBA" id="ARBA00022946"/>
    </source>
</evidence>
<sequence>MYRNLRLASRSKRERAAIWWNFIEGRAEHRKMPQRLYHSGSGVYGHRNRAPRQFEVPREELAARAQQSNFYRLLTAYREHGHKQAVVNPIALSKPRALPELRPEHFGLDLADNVRMEGLLRADKADATVEDALDILNRIYCGTMSAEFSYLESEEEREWFAKNFEECYYEALDDETRRAIAREMLKSQAFDRFLAVKFVSVKRYGGEGAESMMAFFHELFKLASNDTLKELVLCMPHRGRLNFLTGMLKFPAEKLFRKLRGLSEFPDDAKATGDVISHFVSSMELPLTGLHVSMLYNPSHLEAVNPVSMGRTRGLMQILKEGAYSDDPDAQWSDQVLNVQVHGDAAYTGQGINQECLALSGAPHFEIGGSIHMVVNNQVGFTTPAARGRSSRYCTDLAKFISSPVIHVNADDPESVVKATRIAFRYQRKFRKDVFVDLNCFRRWGHNELDDPTFTNPLTYKIIHNRRSIPDRYLDELINAKVLSQEQANMIVEQFTEKLAEALRRVDDYVPQATYFTGRWSQLKQADSAVTTWDTGVDANLLQLIANKSVQSPEELNVHPTLLKSHVESRLKKIESGSHIDWSTAEAMAFGSLLYQGYNVRISGQDVGRGTFSHRHAMLVDQSTGGTYRQYFLSKTFPLQTIFFTSEMYIPLNSMVEGQTGKIELANSILSEEAVLGYEYGLSITLPNTLPIWEAQFGDFFNGAQTIIDTFVSSGEAKWMTASGLTMLLPHGYDGAGPEHSSCKLERFLQLTDSREDRPDGDDVNMQVVNPTTPAQYFHLLRRQMVRNFRKPLILVAPKTLLRHVSATSGLDEIAPGTSFKTVIGDEKAQENAVRKVILVSGKHYYALEKHREILGAQDVAIIRVESLCPFPVAELNEEIQKYQHAKTFIWSQEEPQNMGAWSFVRPRFENLCGRQLRYSGREPLATSAVGIGQLHQRQSEEVVVKPFAMK</sequence>
<dbReference type="InterPro" id="IPR005475">
    <property type="entry name" value="Transketolase-like_Pyr-bd"/>
</dbReference>
<dbReference type="InterPro" id="IPR042179">
    <property type="entry name" value="KGD_C_sf"/>
</dbReference>
<evidence type="ECO:0000256" key="1">
    <source>
        <dbReference type="ARBA" id="ARBA00001964"/>
    </source>
</evidence>
<keyword evidence="4" id="KW-0560">Oxidoreductase</keyword>
<dbReference type="GO" id="GO:0016624">
    <property type="term" value="F:oxidoreductase activity, acting on the aldehyde or oxo group of donors, disulfide as acceptor"/>
    <property type="evidence" value="ECO:0007669"/>
    <property type="project" value="InterPro"/>
</dbReference>
<dbReference type="Gene3D" id="3.40.50.11610">
    <property type="entry name" value="Multifunctional 2-oxoglutarate metabolism enzyme, C-terminal domain"/>
    <property type="match status" value="1"/>
</dbReference>
<comment type="similarity">
    <text evidence="2">Belongs to the alpha-ketoglutarate dehydrogenase family.</text>
</comment>
<evidence type="ECO:0000256" key="5">
    <source>
        <dbReference type="ARBA" id="ARBA00023052"/>
    </source>
</evidence>
<dbReference type="NCBIfam" id="TIGR00239">
    <property type="entry name" value="2oxo_dh_E1"/>
    <property type="match status" value="1"/>
</dbReference>